<keyword evidence="7" id="KW-1185">Reference proteome</keyword>
<protein>
    <submittedName>
        <fullName evidence="6">Hydroxylamine reductase</fullName>
        <ecNumber evidence="6">1.7.99.1</ecNumber>
    </submittedName>
</protein>
<keyword evidence="2" id="KW-0479">Metal-binding</keyword>
<gene>
    <name evidence="6" type="ORF">MGAL_10B007718</name>
</gene>
<dbReference type="OrthoDB" id="1470350at2759"/>
<dbReference type="InterPro" id="IPR016099">
    <property type="entry name" value="Prismane-like_a/b-sand"/>
</dbReference>
<evidence type="ECO:0000256" key="5">
    <source>
        <dbReference type="ARBA" id="ARBA00023014"/>
    </source>
</evidence>
<accession>A0A8B6HIJ9</accession>
<comment type="caution">
    <text evidence="6">The sequence shown here is derived from an EMBL/GenBank/DDBJ whole genome shotgun (WGS) entry which is preliminary data.</text>
</comment>
<dbReference type="Gene3D" id="3.40.50.2030">
    <property type="match status" value="2"/>
</dbReference>
<keyword evidence="1" id="KW-0963">Cytoplasm</keyword>
<dbReference type="InterPro" id="IPR004137">
    <property type="entry name" value="HCP/CODH"/>
</dbReference>
<dbReference type="GO" id="GO:0005737">
    <property type="term" value="C:cytoplasm"/>
    <property type="evidence" value="ECO:0007669"/>
    <property type="project" value="InterPro"/>
</dbReference>
<dbReference type="EMBL" id="UYJE01010078">
    <property type="protein sequence ID" value="VDI79535.1"/>
    <property type="molecule type" value="Genomic_DNA"/>
</dbReference>
<dbReference type="InterPro" id="IPR016100">
    <property type="entry name" value="Prismane_a-bundle"/>
</dbReference>
<keyword evidence="5" id="KW-0411">Iron-sulfur</keyword>
<evidence type="ECO:0000313" key="7">
    <source>
        <dbReference type="Proteomes" id="UP000596742"/>
    </source>
</evidence>
<dbReference type="AlphaFoldDB" id="A0A8B6HIJ9"/>
<sequence length="621" mass="69091">MNIMLRRSFLSGLNKWINSAYCSSAWNFTGTQLQSKNYGHNVRKLGTAAAATSDFVKPDMFCFQCEQTKSRKGCVTVGVCGKTSQVSALQDLLMYAVQGLSMYANRAIKSGITMSKECDLFIQQAMFSTLTNVNFDQDRFPEYIKTAIYHRDAIKKIMEEKSSQPLDEKLKHGPASWVPESYDLTYLEDEGLKVGVLENQSIYGPDVNGVRYMTIYGIKGLSAYACHANALGEEDPEVSTSLYEVLDFLTSGTEEERHDLTTNLKLALKVGEINLRVMELLDKGHRKQLGIPSPSEVNRAPVAGKCILVSGHDLMDLYAILKQTEKEGINVYTHGEMLPAHSYPILREFKNLVGQFGSAWQNQKIEFGTFPGPVVITTNCVIEPLKSYRDRLYTLNETGIHGVKHINLENKEEMSQLINHAKSLPGFDDKTIQKFDKNTFTVGFGREVILDNADKVLQAVADGDLTRIFVIGGCDGSEHKRNYFKTLAHSLPPQTLILTMGCAKYRINDKDYGTLGNTGIPRLLDLGQCNDSYGAIMVAQALASALNTDINSLPLSLSLSWFEQKAVAVLLSLLSLGIKNIRLGPVMPAFLTPTVRKALQDQYGIMPVDIRHPLEDMEDMM</sequence>
<dbReference type="GO" id="GO:0051536">
    <property type="term" value="F:iron-sulfur cluster binding"/>
    <property type="evidence" value="ECO:0007669"/>
    <property type="project" value="UniProtKB-KW"/>
</dbReference>
<evidence type="ECO:0000256" key="4">
    <source>
        <dbReference type="ARBA" id="ARBA00023004"/>
    </source>
</evidence>
<dbReference type="InterPro" id="IPR010048">
    <property type="entry name" value="Hydroxylam_reduct"/>
</dbReference>
<evidence type="ECO:0000313" key="6">
    <source>
        <dbReference type="EMBL" id="VDI79535.1"/>
    </source>
</evidence>
<dbReference type="Gene3D" id="1.20.1270.20">
    <property type="match status" value="2"/>
</dbReference>
<evidence type="ECO:0000256" key="2">
    <source>
        <dbReference type="ARBA" id="ARBA00022723"/>
    </source>
</evidence>
<dbReference type="GO" id="GO:0004601">
    <property type="term" value="F:peroxidase activity"/>
    <property type="evidence" value="ECO:0007669"/>
    <property type="project" value="TreeGrafter"/>
</dbReference>
<keyword evidence="3 6" id="KW-0560">Oxidoreductase</keyword>
<dbReference type="Pfam" id="PF03063">
    <property type="entry name" value="Prismane"/>
    <property type="match status" value="1"/>
</dbReference>
<dbReference type="Proteomes" id="UP000596742">
    <property type="component" value="Unassembled WGS sequence"/>
</dbReference>
<dbReference type="SUPFAM" id="SSF56821">
    <property type="entry name" value="Prismane protein-like"/>
    <property type="match status" value="1"/>
</dbReference>
<dbReference type="NCBIfam" id="NF003658">
    <property type="entry name" value="PRK05290.1"/>
    <property type="match status" value="1"/>
</dbReference>
<evidence type="ECO:0000256" key="3">
    <source>
        <dbReference type="ARBA" id="ARBA00023002"/>
    </source>
</evidence>
<dbReference type="PANTHER" id="PTHR30109">
    <property type="entry name" value="HYDROXYLAMINE REDUCTASE"/>
    <property type="match status" value="1"/>
</dbReference>
<keyword evidence="4" id="KW-0408">Iron</keyword>
<dbReference type="GO" id="GO:0046872">
    <property type="term" value="F:metal ion binding"/>
    <property type="evidence" value="ECO:0007669"/>
    <property type="project" value="UniProtKB-KW"/>
</dbReference>
<dbReference type="PANTHER" id="PTHR30109:SF0">
    <property type="entry name" value="HYDROXYLAMINE REDUCTASE"/>
    <property type="match status" value="1"/>
</dbReference>
<proteinExistence type="inferred from homology"/>
<reference evidence="6" key="1">
    <citation type="submission" date="2018-11" db="EMBL/GenBank/DDBJ databases">
        <authorList>
            <person name="Alioto T."/>
            <person name="Alioto T."/>
        </authorList>
    </citation>
    <scope>NUCLEOTIDE SEQUENCE</scope>
</reference>
<evidence type="ECO:0000256" key="1">
    <source>
        <dbReference type="ARBA" id="ARBA00022490"/>
    </source>
</evidence>
<dbReference type="EC" id="1.7.99.1" evidence="6"/>
<organism evidence="6 7">
    <name type="scientific">Mytilus galloprovincialis</name>
    <name type="common">Mediterranean mussel</name>
    <dbReference type="NCBI Taxonomy" id="29158"/>
    <lineage>
        <taxon>Eukaryota</taxon>
        <taxon>Metazoa</taxon>
        <taxon>Spiralia</taxon>
        <taxon>Lophotrochozoa</taxon>
        <taxon>Mollusca</taxon>
        <taxon>Bivalvia</taxon>
        <taxon>Autobranchia</taxon>
        <taxon>Pteriomorphia</taxon>
        <taxon>Mytilida</taxon>
        <taxon>Mytiloidea</taxon>
        <taxon>Mytilidae</taxon>
        <taxon>Mytilinae</taxon>
        <taxon>Mytilus</taxon>
    </lineage>
</organism>
<dbReference type="GO" id="GO:0050418">
    <property type="term" value="F:hydroxylamine reductase activity"/>
    <property type="evidence" value="ECO:0007669"/>
    <property type="project" value="UniProtKB-EC"/>
</dbReference>
<dbReference type="InterPro" id="IPR011254">
    <property type="entry name" value="Prismane-like_sf"/>
</dbReference>
<name>A0A8B6HIJ9_MYTGA</name>
<dbReference type="GO" id="GO:0042542">
    <property type="term" value="P:response to hydrogen peroxide"/>
    <property type="evidence" value="ECO:0007669"/>
    <property type="project" value="TreeGrafter"/>
</dbReference>
<dbReference type="HAMAP" id="MF_00069">
    <property type="entry name" value="Hydroxylam_reduct"/>
    <property type="match status" value="1"/>
</dbReference>
<dbReference type="NCBIfam" id="TIGR01703">
    <property type="entry name" value="hybrid_clust"/>
    <property type="match status" value="1"/>
</dbReference>